<dbReference type="EMBL" id="OV121132">
    <property type="protein sequence ID" value="CAH0547924.1"/>
    <property type="molecule type" value="Genomic_DNA"/>
</dbReference>
<accession>A0A9P0ASU6</accession>
<gene>
    <name evidence="2" type="ORF">MELIAE_LOCUS1811</name>
</gene>
<keyword evidence="1" id="KW-0812">Transmembrane</keyword>
<proteinExistence type="predicted"/>
<protein>
    <recommendedName>
        <fullName evidence="4">Integral membrane protein 2</fullName>
    </recommendedName>
</protein>
<evidence type="ECO:0008006" key="4">
    <source>
        <dbReference type="Google" id="ProtNLM"/>
    </source>
</evidence>
<evidence type="ECO:0000313" key="2">
    <source>
        <dbReference type="EMBL" id="CAH0547924.1"/>
    </source>
</evidence>
<evidence type="ECO:0000313" key="3">
    <source>
        <dbReference type="Proteomes" id="UP001154078"/>
    </source>
</evidence>
<name>A0A9P0ASU6_BRAAE</name>
<keyword evidence="1" id="KW-1133">Transmembrane helix</keyword>
<dbReference type="AlphaFoldDB" id="A0A9P0ASU6"/>
<sequence length="204" mass="23924">MENNPNNEHVNPVVINGYEPNPTTKWPSMLKPLTIFALIFGFLVFMQYLIESKRPIFYGQIEVLYKDSHQNETKQIEAIFVNDTFHHTYVYDFDLNLTGIGFNNHCFLLPLQRVLPSKSYVKYIRKFSIGYKSFDVRTQHAKIKMPPVEDPRLIGPNIMQKCYGKDVFMVEKIKSVYSMQNLFDEADNIYQLGGEYVECIKMQQ</sequence>
<keyword evidence="3" id="KW-1185">Reference proteome</keyword>
<evidence type="ECO:0000256" key="1">
    <source>
        <dbReference type="SAM" id="Phobius"/>
    </source>
</evidence>
<feature type="transmembrane region" description="Helical" evidence="1">
    <location>
        <begin position="29"/>
        <end position="50"/>
    </location>
</feature>
<reference evidence="2" key="1">
    <citation type="submission" date="2021-12" db="EMBL/GenBank/DDBJ databases">
        <authorList>
            <person name="King R."/>
        </authorList>
    </citation>
    <scope>NUCLEOTIDE SEQUENCE</scope>
</reference>
<dbReference type="Proteomes" id="UP001154078">
    <property type="component" value="Chromosome 1"/>
</dbReference>
<keyword evidence="1" id="KW-0472">Membrane</keyword>
<organism evidence="2 3">
    <name type="scientific">Brassicogethes aeneus</name>
    <name type="common">Rape pollen beetle</name>
    <name type="synonym">Meligethes aeneus</name>
    <dbReference type="NCBI Taxonomy" id="1431903"/>
    <lineage>
        <taxon>Eukaryota</taxon>
        <taxon>Metazoa</taxon>
        <taxon>Ecdysozoa</taxon>
        <taxon>Arthropoda</taxon>
        <taxon>Hexapoda</taxon>
        <taxon>Insecta</taxon>
        <taxon>Pterygota</taxon>
        <taxon>Neoptera</taxon>
        <taxon>Endopterygota</taxon>
        <taxon>Coleoptera</taxon>
        <taxon>Polyphaga</taxon>
        <taxon>Cucujiformia</taxon>
        <taxon>Nitidulidae</taxon>
        <taxon>Meligethinae</taxon>
        <taxon>Brassicogethes</taxon>
    </lineage>
</organism>